<evidence type="ECO:0000313" key="2">
    <source>
        <dbReference type="Proteomes" id="UP000504606"/>
    </source>
</evidence>
<dbReference type="Proteomes" id="UP000504606">
    <property type="component" value="Unplaced"/>
</dbReference>
<organism evidence="2 3">
    <name type="scientific">Frankliniella occidentalis</name>
    <name type="common">Western flower thrips</name>
    <name type="synonym">Euthrips occidentalis</name>
    <dbReference type="NCBI Taxonomy" id="133901"/>
    <lineage>
        <taxon>Eukaryota</taxon>
        <taxon>Metazoa</taxon>
        <taxon>Ecdysozoa</taxon>
        <taxon>Arthropoda</taxon>
        <taxon>Hexapoda</taxon>
        <taxon>Insecta</taxon>
        <taxon>Pterygota</taxon>
        <taxon>Neoptera</taxon>
        <taxon>Paraneoptera</taxon>
        <taxon>Thysanoptera</taxon>
        <taxon>Terebrantia</taxon>
        <taxon>Thripoidea</taxon>
        <taxon>Thripidae</taxon>
        <taxon>Frankliniella</taxon>
    </lineage>
</organism>
<reference evidence="3" key="1">
    <citation type="submission" date="2025-08" db="UniProtKB">
        <authorList>
            <consortium name="RefSeq"/>
        </authorList>
    </citation>
    <scope>IDENTIFICATION</scope>
    <source>
        <tissue evidence="3">Whole organism</tissue>
    </source>
</reference>
<evidence type="ECO:0000256" key="1">
    <source>
        <dbReference type="SAM" id="MobiDB-lite"/>
    </source>
</evidence>
<protein>
    <submittedName>
        <fullName evidence="3">Uncharacterized protein LOC113208276</fullName>
    </submittedName>
</protein>
<proteinExistence type="predicted"/>
<dbReference type="GeneID" id="113208276"/>
<feature type="region of interest" description="Disordered" evidence="1">
    <location>
        <begin position="1"/>
        <end position="21"/>
    </location>
</feature>
<feature type="compositionally biased region" description="Pro residues" evidence="1">
    <location>
        <begin position="107"/>
        <end position="117"/>
    </location>
</feature>
<dbReference type="AlphaFoldDB" id="A0A9C6U3L1"/>
<keyword evidence="2" id="KW-1185">Reference proteome</keyword>
<sequence>MFGPSERSDQTPGSPSGRLCHPSCAVRVRSRSLRCLDSLCHSWHTKLGLGAHIYGPNSSLISPKVACKVFNRLSGRPLTSLTHTRAGRDRGRRARTASCSSHIERPLGPPRGPGTPR</sequence>
<feature type="region of interest" description="Disordered" evidence="1">
    <location>
        <begin position="79"/>
        <end position="117"/>
    </location>
</feature>
<evidence type="ECO:0000313" key="3">
    <source>
        <dbReference type="RefSeq" id="XP_052122472.1"/>
    </source>
</evidence>
<name>A0A9C6U3L1_FRAOC</name>
<accession>A0A9C6U3L1</accession>
<dbReference type="RefSeq" id="XP_052122472.1">
    <property type="nucleotide sequence ID" value="XM_052266512.1"/>
</dbReference>
<gene>
    <name evidence="3" type="primary">LOC113208276</name>
</gene>
<dbReference type="KEGG" id="foc:113208276"/>